<comment type="caution">
    <text evidence="15">The sequence shown here is derived from an EMBL/GenBank/DDBJ whole genome shotgun (WGS) entry which is preliminary data.</text>
</comment>
<evidence type="ECO:0000256" key="7">
    <source>
        <dbReference type="ARBA" id="ARBA00022908"/>
    </source>
</evidence>
<dbReference type="PROSITE" id="PS51898">
    <property type="entry name" value="TYR_RECOMBINASE"/>
    <property type="match status" value="1"/>
</dbReference>
<evidence type="ECO:0000256" key="2">
    <source>
        <dbReference type="ARBA" id="ARBA00006657"/>
    </source>
</evidence>
<keyword evidence="8 11" id="KW-0238">DNA-binding</keyword>
<keyword evidence="5 11" id="KW-0132">Cell division</keyword>
<dbReference type="CDD" id="cd00798">
    <property type="entry name" value="INT_XerDC_C"/>
    <property type="match status" value="1"/>
</dbReference>
<gene>
    <name evidence="11" type="primary">xerC</name>
    <name evidence="15" type="ORF">BKP45_19890</name>
</gene>
<protein>
    <recommendedName>
        <fullName evidence="11 12">Tyrosine recombinase XerC</fullName>
    </recommendedName>
</protein>
<dbReference type="Gene3D" id="1.10.150.130">
    <property type="match status" value="1"/>
</dbReference>
<evidence type="ECO:0000313" key="16">
    <source>
        <dbReference type="Proteomes" id="UP000180057"/>
    </source>
</evidence>
<evidence type="ECO:0000256" key="4">
    <source>
        <dbReference type="ARBA" id="ARBA00022490"/>
    </source>
</evidence>
<dbReference type="GO" id="GO:0051301">
    <property type="term" value="P:cell division"/>
    <property type="evidence" value="ECO:0007669"/>
    <property type="project" value="UniProtKB-UniRule"/>
</dbReference>
<dbReference type="InterPro" id="IPR013762">
    <property type="entry name" value="Integrase-like_cat_sf"/>
</dbReference>
<dbReference type="InterPro" id="IPR044068">
    <property type="entry name" value="CB"/>
</dbReference>
<dbReference type="Gene3D" id="1.10.443.10">
    <property type="entry name" value="Intergrase catalytic core"/>
    <property type="match status" value="1"/>
</dbReference>
<dbReference type="NCBIfam" id="TIGR02224">
    <property type="entry name" value="recomb_XerC"/>
    <property type="match status" value="1"/>
</dbReference>
<comment type="subunit">
    <text evidence="11">Forms a cyclic heterotetrameric complex composed of two molecules of XerC and two molecules of XerD.</text>
</comment>
<dbReference type="GO" id="GO:0006313">
    <property type="term" value="P:DNA transposition"/>
    <property type="evidence" value="ECO:0007669"/>
    <property type="project" value="UniProtKB-UniRule"/>
</dbReference>
<evidence type="ECO:0000259" key="14">
    <source>
        <dbReference type="PROSITE" id="PS51900"/>
    </source>
</evidence>
<evidence type="ECO:0000259" key="13">
    <source>
        <dbReference type="PROSITE" id="PS51898"/>
    </source>
</evidence>
<accession>A0A1S2M1L8</accession>
<organism evidence="15 16">
    <name type="scientific">Anaerobacillus alkalidiazotrophicus</name>
    <dbReference type="NCBI Taxonomy" id="472963"/>
    <lineage>
        <taxon>Bacteria</taxon>
        <taxon>Bacillati</taxon>
        <taxon>Bacillota</taxon>
        <taxon>Bacilli</taxon>
        <taxon>Bacillales</taxon>
        <taxon>Bacillaceae</taxon>
        <taxon>Anaerobacillus</taxon>
    </lineage>
</organism>
<dbReference type="GO" id="GO:0003677">
    <property type="term" value="F:DNA binding"/>
    <property type="evidence" value="ECO:0007669"/>
    <property type="project" value="UniProtKB-UniRule"/>
</dbReference>
<dbReference type="Pfam" id="PF02899">
    <property type="entry name" value="Phage_int_SAM_1"/>
    <property type="match status" value="1"/>
</dbReference>
<feature type="domain" description="Core-binding (CB)" evidence="14">
    <location>
        <begin position="14"/>
        <end position="100"/>
    </location>
</feature>
<comment type="subcellular location">
    <subcellularLocation>
        <location evidence="1 11">Cytoplasm</location>
    </subcellularLocation>
</comment>
<proteinExistence type="inferred from homology"/>
<dbReference type="OrthoDB" id="9801717at2"/>
<reference evidence="15 16" key="1">
    <citation type="submission" date="2016-10" db="EMBL/GenBank/DDBJ databases">
        <title>Draft genome sequences of four alkaliphilic bacteria belonging to the Anaerobacillus genus.</title>
        <authorList>
            <person name="Bassil N.M."/>
            <person name="Lloyd J.R."/>
        </authorList>
    </citation>
    <scope>NUCLEOTIDE SEQUENCE [LARGE SCALE GENOMIC DNA]</scope>
    <source>
        <strain evidence="15 16">DSM 22531</strain>
    </source>
</reference>
<dbReference type="InterPro" id="IPR010998">
    <property type="entry name" value="Integrase_recombinase_N"/>
</dbReference>
<dbReference type="InterPro" id="IPR011010">
    <property type="entry name" value="DNA_brk_join_enz"/>
</dbReference>
<feature type="active site" description="O-(3'-phospho-DNA)-tyrosine intermediate" evidence="11">
    <location>
        <position position="293"/>
    </location>
</feature>
<dbReference type="GO" id="GO:0007059">
    <property type="term" value="P:chromosome segregation"/>
    <property type="evidence" value="ECO:0007669"/>
    <property type="project" value="UniProtKB-UniRule"/>
</dbReference>
<keyword evidence="9 11" id="KW-0233">DNA recombination</keyword>
<comment type="similarity">
    <text evidence="3">Belongs to the 'phage' integrase family. XerD subfamily.</text>
</comment>
<dbReference type="InterPro" id="IPR002104">
    <property type="entry name" value="Integrase_catalytic"/>
</dbReference>
<comment type="function">
    <text evidence="11">Site-specific tyrosine recombinase, which acts by catalyzing the cutting and rejoining of the recombining DNA molecules. The XerC-XerD complex is essential to convert dimers of the bacterial chromosome into monomers to permit their segregation at cell division. It also contributes to the segregational stability of plasmids.</text>
</comment>
<dbReference type="SUPFAM" id="SSF56349">
    <property type="entry name" value="DNA breaking-rejoining enzymes"/>
    <property type="match status" value="1"/>
</dbReference>
<evidence type="ECO:0000256" key="9">
    <source>
        <dbReference type="ARBA" id="ARBA00023172"/>
    </source>
</evidence>
<dbReference type="InterPro" id="IPR011932">
    <property type="entry name" value="Recomb_XerD"/>
</dbReference>
<evidence type="ECO:0000256" key="12">
    <source>
        <dbReference type="NCBIfam" id="TIGR02224"/>
    </source>
</evidence>
<dbReference type="GO" id="GO:0005737">
    <property type="term" value="C:cytoplasm"/>
    <property type="evidence" value="ECO:0007669"/>
    <property type="project" value="UniProtKB-SubCell"/>
</dbReference>
<keyword evidence="16" id="KW-1185">Reference proteome</keyword>
<evidence type="ECO:0000313" key="15">
    <source>
        <dbReference type="EMBL" id="OIJ17827.1"/>
    </source>
</evidence>
<evidence type="ECO:0000256" key="5">
    <source>
        <dbReference type="ARBA" id="ARBA00022618"/>
    </source>
</evidence>
<feature type="active site" evidence="11">
    <location>
        <position position="161"/>
    </location>
</feature>
<feature type="domain" description="Tyr recombinase" evidence="13">
    <location>
        <begin position="121"/>
        <end position="306"/>
    </location>
</feature>
<dbReference type="HAMAP" id="MF_01808">
    <property type="entry name" value="Recomb_XerC_XerD"/>
    <property type="match status" value="1"/>
</dbReference>
<evidence type="ECO:0000256" key="11">
    <source>
        <dbReference type="HAMAP-Rule" id="MF_01808"/>
    </source>
</evidence>
<dbReference type="PANTHER" id="PTHR30349:SF77">
    <property type="entry name" value="TYROSINE RECOMBINASE XERC"/>
    <property type="match status" value="1"/>
</dbReference>
<keyword evidence="6 11" id="KW-0159">Chromosome partition</keyword>
<feature type="active site" evidence="11">
    <location>
        <position position="261"/>
    </location>
</feature>
<feature type="active site" evidence="11">
    <location>
        <position position="258"/>
    </location>
</feature>
<dbReference type="Proteomes" id="UP000180057">
    <property type="component" value="Unassembled WGS sequence"/>
</dbReference>
<keyword evidence="4 11" id="KW-0963">Cytoplasm</keyword>
<dbReference type="STRING" id="472963.BKP45_19890"/>
<dbReference type="InterPro" id="IPR004107">
    <property type="entry name" value="Integrase_SAM-like_N"/>
</dbReference>
<evidence type="ECO:0000256" key="3">
    <source>
        <dbReference type="ARBA" id="ARBA00010450"/>
    </source>
</evidence>
<dbReference type="GO" id="GO:0009037">
    <property type="term" value="F:tyrosine-based site-specific recombinase activity"/>
    <property type="evidence" value="ECO:0007669"/>
    <property type="project" value="UniProtKB-UniRule"/>
</dbReference>
<evidence type="ECO:0000256" key="10">
    <source>
        <dbReference type="ARBA" id="ARBA00023306"/>
    </source>
</evidence>
<dbReference type="InterPro" id="IPR011931">
    <property type="entry name" value="Recomb_XerC"/>
</dbReference>
<feature type="active site" evidence="11">
    <location>
        <position position="284"/>
    </location>
</feature>
<feature type="active site" evidence="11">
    <location>
        <position position="185"/>
    </location>
</feature>
<dbReference type="Pfam" id="PF00589">
    <property type="entry name" value="Phage_integrase"/>
    <property type="match status" value="1"/>
</dbReference>
<dbReference type="EMBL" id="MLQS01000031">
    <property type="protein sequence ID" value="OIJ17827.1"/>
    <property type="molecule type" value="Genomic_DNA"/>
</dbReference>
<dbReference type="NCBIfam" id="NF040815">
    <property type="entry name" value="recomb_XerA_Arch"/>
    <property type="match status" value="1"/>
</dbReference>
<dbReference type="PROSITE" id="PS51900">
    <property type="entry name" value="CB"/>
    <property type="match status" value="1"/>
</dbReference>
<evidence type="ECO:0000256" key="1">
    <source>
        <dbReference type="ARBA" id="ARBA00004496"/>
    </source>
</evidence>
<keyword evidence="10 11" id="KW-0131">Cell cycle</keyword>
<dbReference type="InterPro" id="IPR050090">
    <property type="entry name" value="Tyrosine_recombinase_XerCD"/>
</dbReference>
<dbReference type="NCBIfam" id="NF001399">
    <property type="entry name" value="PRK00283.1"/>
    <property type="match status" value="1"/>
</dbReference>
<dbReference type="PANTHER" id="PTHR30349">
    <property type="entry name" value="PHAGE INTEGRASE-RELATED"/>
    <property type="match status" value="1"/>
</dbReference>
<dbReference type="NCBIfam" id="TIGR02225">
    <property type="entry name" value="recomb_XerD"/>
    <property type="match status" value="1"/>
</dbReference>
<dbReference type="InterPro" id="IPR023009">
    <property type="entry name" value="Tyrosine_recombinase_XerC/XerD"/>
</dbReference>
<name>A0A1S2M1L8_9BACI</name>
<dbReference type="AlphaFoldDB" id="A0A1S2M1L8"/>
<evidence type="ECO:0000256" key="6">
    <source>
        <dbReference type="ARBA" id="ARBA00022829"/>
    </source>
</evidence>
<evidence type="ECO:0000256" key="8">
    <source>
        <dbReference type="ARBA" id="ARBA00023125"/>
    </source>
</evidence>
<sequence>MVLFIGCSEVSRVSNQVDQLETFIRFLQIEKNYSKHTVYNYKKDIEHFSSFMKQHSISSYAAVSYVFVRLYLTELYALKWKRKTVARKISSLRSFYNFLLVEEIVGENPFASASVPKQEKRLPTFLYEDQLNELFSVSDISTPLGQRNQALLELLYGTGIRVSECCGLRIQDIDFQIGIISVVGKGRKERIIPLGSYAIDAIHMYMNDGRKKLLKGGKEEGKTLFLNYSGGNLTRSGVRKILESIVDKTASKIKISPHVLRHTFATHLLNEGADMRSVQELLGHTHLSSTQIYTHVTKEHLKHVYNNTHPRAK</sequence>
<keyword evidence="7 11" id="KW-0229">DNA integration</keyword>
<comment type="similarity">
    <text evidence="2 11">Belongs to the 'phage' integrase family. XerC subfamily.</text>
</comment>